<dbReference type="EMBL" id="CP046415">
    <property type="protein sequence ID" value="QGT79508.1"/>
    <property type="molecule type" value="Genomic_DNA"/>
</dbReference>
<keyword evidence="3" id="KW-1003">Cell membrane</keyword>
<organism evidence="12 13">
    <name type="scientific">Guyparkeria halophila</name>
    <dbReference type="NCBI Taxonomy" id="47960"/>
    <lineage>
        <taxon>Bacteria</taxon>
        <taxon>Pseudomonadati</taxon>
        <taxon>Pseudomonadota</taxon>
        <taxon>Gammaproteobacteria</taxon>
        <taxon>Chromatiales</taxon>
        <taxon>Thioalkalibacteraceae</taxon>
        <taxon>Guyparkeria</taxon>
    </lineage>
</organism>
<sequence length="178" mass="19418">MAARCSRAIQAYLGWEALVTERCNHAHRVRALRWLFAAASRLGDGMGWYLLALLVLVGHGAEAVVPMALMLASGGAGVLIYLTIKRRTARLRPLNRNQRLEISVAPLDQYSFPSGHTLHAVNFGIQLVAFQPALWWIVLPFALLVTMSRMVLGLHYLSDVLVGAAIGAALAVSTLHLL</sequence>
<dbReference type="GO" id="GO:0005886">
    <property type="term" value="C:plasma membrane"/>
    <property type="evidence" value="ECO:0007669"/>
    <property type="project" value="UniProtKB-SubCell"/>
</dbReference>
<keyword evidence="6 10" id="KW-1133">Transmembrane helix</keyword>
<proteinExistence type="predicted"/>
<dbReference type="AlphaFoldDB" id="A0A6I6D3U4"/>
<dbReference type="SUPFAM" id="SSF48317">
    <property type="entry name" value="Acid phosphatase/Vanadium-dependent haloperoxidase"/>
    <property type="match status" value="1"/>
</dbReference>
<feature type="transmembrane region" description="Helical" evidence="10">
    <location>
        <begin position="160"/>
        <end position="177"/>
    </location>
</feature>
<dbReference type="Gene3D" id="1.20.144.10">
    <property type="entry name" value="Phosphatidic acid phosphatase type 2/haloperoxidase"/>
    <property type="match status" value="1"/>
</dbReference>
<evidence type="ECO:0000256" key="3">
    <source>
        <dbReference type="ARBA" id="ARBA00022475"/>
    </source>
</evidence>
<dbReference type="SMART" id="SM00014">
    <property type="entry name" value="acidPPc"/>
    <property type="match status" value="1"/>
</dbReference>
<protein>
    <recommendedName>
        <fullName evidence="2">undecaprenyl-diphosphate phosphatase</fullName>
        <ecNumber evidence="2">3.6.1.27</ecNumber>
    </recommendedName>
    <alternativeName>
        <fullName evidence="8">Undecaprenyl pyrophosphate phosphatase</fullName>
    </alternativeName>
</protein>
<feature type="domain" description="Phosphatidic acid phosphatase type 2/haloperoxidase" evidence="11">
    <location>
        <begin position="65"/>
        <end position="175"/>
    </location>
</feature>
<dbReference type="GO" id="GO:0050380">
    <property type="term" value="F:undecaprenyl-diphosphatase activity"/>
    <property type="evidence" value="ECO:0007669"/>
    <property type="project" value="UniProtKB-EC"/>
</dbReference>
<evidence type="ECO:0000256" key="8">
    <source>
        <dbReference type="ARBA" id="ARBA00032707"/>
    </source>
</evidence>
<keyword evidence="13" id="KW-1185">Reference proteome</keyword>
<feature type="transmembrane region" description="Helical" evidence="10">
    <location>
        <begin position="63"/>
        <end position="84"/>
    </location>
</feature>
<dbReference type="Pfam" id="PF01569">
    <property type="entry name" value="PAP2"/>
    <property type="match status" value="1"/>
</dbReference>
<gene>
    <name evidence="12" type="ORF">GM160_00505</name>
</gene>
<reference evidence="12 13" key="1">
    <citation type="submission" date="2019-11" db="EMBL/GenBank/DDBJ databases">
        <authorList>
            <person name="Zhang J."/>
            <person name="Sun C."/>
        </authorList>
    </citation>
    <scope>NUCLEOTIDE SEQUENCE [LARGE SCALE GENOMIC DNA]</scope>
    <source>
        <strain evidence="13">sp2</strain>
    </source>
</reference>
<evidence type="ECO:0000256" key="9">
    <source>
        <dbReference type="ARBA" id="ARBA00047594"/>
    </source>
</evidence>
<dbReference type="Proteomes" id="UP000427716">
    <property type="component" value="Chromosome"/>
</dbReference>
<dbReference type="PANTHER" id="PTHR14969:SF62">
    <property type="entry name" value="DECAPRENYLPHOSPHORYL-5-PHOSPHORIBOSE PHOSPHATASE RV3807C-RELATED"/>
    <property type="match status" value="1"/>
</dbReference>
<evidence type="ECO:0000256" key="1">
    <source>
        <dbReference type="ARBA" id="ARBA00004651"/>
    </source>
</evidence>
<dbReference type="InterPro" id="IPR000326">
    <property type="entry name" value="PAP2/HPO"/>
</dbReference>
<feature type="transmembrane region" description="Helical" evidence="10">
    <location>
        <begin position="34"/>
        <end position="57"/>
    </location>
</feature>
<evidence type="ECO:0000259" key="11">
    <source>
        <dbReference type="SMART" id="SM00014"/>
    </source>
</evidence>
<dbReference type="InterPro" id="IPR036938">
    <property type="entry name" value="PAP2/HPO_sf"/>
</dbReference>
<evidence type="ECO:0000313" key="12">
    <source>
        <dbReference type="EMBL" id="QGT79508.1"/>
    </source>
</evidence>
<feature type="transmembrane region" description="Helical" evidence="10">
    <location>
        <begin position="133"/>
        <end position="154"/>
    </location>
</feature>
<evidence type="ECO:0000256" key="10">
    <source>
        <dbReference type="SAM" id="Phobius"/>
    </source>
</evidence>
<evidence type="ECO:0000256" key="4">
    <source>
        <dbReference type="ARBA" id="ARBA00022692"/>
    </source>
</evidence>
<evidence type="ECO:0000256" key="2">
    <source>
        <dbReference type="ARBA" id="ARBA00012374"/>
    </source>
</evidence>
<comment type="subcellular location">
    <subcellularLocation>
        <location evidence="1">Cell membrane</location>
        <topology evidence="1">Multi-pass membrane protein</topology>
    </subcellularLocation>
</comment>
<dbReference type="EC" id="3.6.1.27" evidence="2"/>
<dbReference type="PANTHER" id="PTHR14969">
    <property type="entry name" value="SPHINGOSINE-1-PHOSPHATE PHOSPHOHYDROLASE"/>
    <property type="match status" value="1"/>
</dbReference>
<name>A0A6I6D3U4_9GAMM</name>
<evidence type="ECO:0000313" key="13">
    <source>
        <dbReference type="Proteomes" id="UP000427716"/>
    </source>
</evidence>
<evidence type="ECO:0000256" key="5">
    <source>
        <dbReference type="ARBA" id="ARBA00022801"/>
    </source>
</evidence>
<comment type="catalytic activity">
    <reaction evidence="9">
        <text>di-trans,octa-cis-undecaprenyl diphosphate + H2O = di-trans,octa-cis-undecaprenyl phosphate + phosphate + H(+)</text>
        <dbReference type="Rhea" id="RHEA:28094"/>
        <dbReference type="ChEBI" id="CHEBI:15377"/>
        <dbReference type="ChEBI" id="CHEBI:15378"/>
        <dbReference type="ChEBI" id="CHEBI:43474"/>
        <dbReference type="ChEBI" id="CHEBI:58405"/>
        <dbReference type="ChEBI" id="CHEBI:60392"/>
        <dbReference type="EC" id="3.6.1.27"/>
    </reaction>
</comment>
<keyword evidence="5" id="KW-0378">Hydrolase</keyword>
<keyword evidence="7 10" id="KW-0472">Membrane</keyword>
<evidence type="ECO:0000256" key="7">
    <source>
        <dbReference type="ARBA" id="ARBA00023136"/>
    </source>
</evidence>
<dbReference type="KEGG" id="ghl:GM160_00505"/>
<accession>A0A6I6D3U4</accession>
<evidence type="ECO:0000256" key="6">
    <source>
        <dbReference type="ARBA" id="ARBA00022989"/>
    </source>
</evidence>
<keyword evidence="4 10" id="KW-0812">Transmembrane</keyword>